<dbReference type="InterPro" id="IPR009293">
    <property type="entry name" value="UPF0478"/>
</dbReference>
<keyword evidence="2" id="KW-1133">Transmembrane helix</keyword>
<reference evidence="3 4" key="1">
    <citation type="submission" date="2016-10" db="EMBL/GenBank/DDBJ databases">
        <authorList>
            <person name="de Groot N.N."/>
        </authorList>
    </citation>
    <scope>NUCLEOTIDE SEQUENCE [LARGE SCALE GENOMIC DNA]</scope>
    <source>
        <strain evidence="3 4">DSM 44468</strain>
    </source>
</reference>
<dbReference type="EMBL" id="FORP01000007">
    <property type="protein sequence ID" value="SFJ69157.1"/>
    <property type="molecule type" value="Genomic_DNA"/>
</dbReference>
<sequence length="136" mass="14121">MSAGQIAALIAAGAFVLLVLLLAIPLLKLGRTLDEATIAIRKAHENSDPILVGANETITHVNTQLERVDGITANAQAVSGNVSALSSVFTATLGGPLVKTAALSYGVSKAIRARRKAKGEVDGKHSRRRNRGSGRS</sequence>
<feature type="transmembrane region" description="Helical" evidence="2">
    <location>
        <begin position="6"/>
        <end position="27"/>
    </location>
</feature>
<keyword evidence="2" id="KW-0472">Membrane</keyword>
<gene>
    <name evidence="3" type="ORF">SAMN05421835_107273</name>
</gene>
<feature type="region of interest" description="Disordered" evidence="1">
    <location>
        <begin position="116"/>
        <end position="136"/>
    </location>
</feature>
<name>A0A1I3TI02_9PSEU</name>
<keyword evidence="4" id="KW-1185">Reference proteome</keyword>
<dbReference type="Proteomes" id="UP000199025">
    <property type="component" value="Unassembled WGS sequence"/>
</dbReference>
<protein>
    <recommendedName>
        <fullName evidence="5">DUF948 domain-containing protein</fullName>
    </recommendedName>
</protein>
<evidence type="ECO:0000256" key="2">
    <source>
        <dbReference type="SAM" id="Phobius"/>
    </source>
</evidence>
<evidence type="ECO:0000313" key="3">
    <source>
        <dbReference type="EMBL" id="SFJ69157.1"/>
    </source>
</evidence>
<dbReference type="Pfam" id="PF06103">
    <property type="entry name" value="DUF948"/>
    <property type="match status" value="1"/>
</dbReference>
<dbReference type="OrthoDB" id="3237344at2"/>
<dbReference type="STRING" id="115433.SAMN05421835_107273"/>
<evidence type="ECO:0008006" key="5">
    <source>
        <dbReference type="Google" id="ProtNLM"/>
    </source>
</evidence>
<evidence type="ECO:0000256" key="1">
    <source>
        <dbReference type="SAM" id="MobiDB-lite"/>
    </source>
</evidence>
<accession>A0A1I3TI02</accession>
<proteinExistence type="predicted"/>
<dbReference type="AlphaFoldDB" id="A0A1I3TI02"/>
<evidence type="ECO:0000313" key="4">
    <source>
        <dbReference type="Proteomes" id="UP000199025"/>
    </source>
</evidence>
<feature type="compositionally biased region" description="Basic residues" evidence="1">
    <location>
        <begin position="125"/>
        <end position="136"/>
    </location>
</feature>
<dbReference type="RefSeq" id="WP_091507643.1">
    <property type="nucleotide sequence ID" value="NZ_CBDQZW010000072.1"/>
</dbReference>
<organism evidence="3 4">
    <name type="scientific">Amycolatopsis sacchari</name>
    <dbReference type="NCBI Taxonomy" id="115433"/>
    <lineage>
        <taxon>Bacteria</taxon>
        <taxon>Bacillati</taxon>
        <taxon>Actinomycetota</taxon>
        <taxon>Actinomycetes</taxon>
        <taxon>Pseudonocardiales</taxon>
        <taxon>Pseudonocardiaceae</taxon>
        <taxon>Amycolatopsis</taxon>
    </lineage>
</organism>
<keyword evidence="2" id="KW-0812">Transmembrane</keyword>